<keyword evidence="3" id="KW-1185">Reference proteome</keyword>
<dbReference type="KEGG" id="mmh:Mmah_0092"/>
<dbReference type="EMBL" id="CP001994">
    <property type="protein sequence ID" value="ADE35628.1"/>
    <property type="molecule type" value="Genomic_DNA"/>
</dbReference>
<dbReference type="AlphaFoldDB" id="D5E8W9"/>
<dbReference type="GO" id="GO:0006313">
    <property type="term" value="P:DNA transposition"/>
    <property type="evidence" value="ECO:0007669"/>
    <property type="project" value="InterPro"/>
</dbReference>
<organism evidence="2 3">
    <name type="scientific">Methanohalophilus mahii (strain ATCC 35705 / DSM 5219 / SLP)</name>
    <dbReference type="NCBI Taxonomy" id="547558"/>
    <lineage>
        <taxon>Archaea</taxon>
        <taxon>Methanobacteriati</taxon>
        <taxon>Methanobacteriota</taxon>
        <taxon>Stenosarchaea group</taxon>
        <taxon>Methanomicrobia</taxon>
        <taxon>Methanosarcinales</taxon>
        <taxon>Methanosarcinaceae</taxon>
        <taxon>Methanohalophilus</taxon>
    </lineage>
</organism>
<protein>
    <recommendedName>
        <fullName evidence="1">Transposase IS4-like domain-containing protein</fullName>
    </recommendedName>
</protein>
<feature type="domain" description="Transposase IS4-like" evidence="1">
    <location>
        <begin position="15"/>
        <end position="102"/>
    </location>
</feature>
<accession>D5E8W9</accession>
<dbReference type="InterPro" id="IPR002559">
    <property type="entry name" value="Transposase_11"/>
</dbReference>
<dbReference type="STRING" id="547558.Mmah_0092"/>
<dbReference type="GeneID" id="8982223"/>
<dbReference type="GO" id="GO:0004803">
    <property type="term" value="F:transposase activity"/>
    <property type="evidence" value="ECO:0007669"/>
    <property type="project" value="InterPro"/>
</dbReference>
<gene>
    <name evidence="2" type="ordered locus">Mmah_0092</name>
</gene>
<dbReference type="Proteomes" id="UP000001059">
    <property type="component" value="Chromosome"/>
</dbReference>
<name>D5E8W9_METMS</name>
<dbReference type="RefSeq" id="WP_013036571.1">
    <property type="nucleotide sequence ID" value="NC_014002.1"/>
</dbReference>
<reference evidence="2 3" key="1">
    <citation type="submission" date="2010-03" db="EMBL/GenBank/DDBJ databases">
        <title>The complete genome of Methanohalophilus mahii DSM 5219.</title>
        <authorList>
            <consortium name="US DOE Joint Genome Institute (JGI-PGF)"/>
            <person name="Lucas S."/>
            <person name="Copeland A."/>
            <person name="Lapidus A."/>
            <person name="Glavina del Rio T."/>
            <person name="Dalin E."/>
            <person name="Tice H."/>
            <person name="Bruce D."/>
            <person name="Goodwin L."/>
            <person name="Pitluck S."/>
            <person name="Kyrpides N."/>
            <person name="Mavromatis K."/>
            <person name="Ivanova N."/>
            <person name="Lykidis A."/>
            <person name="Saunders E."/>
            <person name="Brettin T."/>
            <person name="Detter J.C."/>
            <person name="Han C."/>
            <person name="Land M."/>
            <person name="Hauser L."/>
            <person name="Markowitz V."/>
            <person name="Cheng J.-F."/>
            <person name="Hugenholtz P."/>
            <person name="Woyke T."/>
            <person name="Wu D."/>
            <person name="Spring S."/>
            <person name="Schneider S."/>
            <person name="Schroeder M."/>
            <person name="Klenk H.-P."/>
            <person name="Eisen J.A."/>
        </authorList>
    </citation>
    <scope>NUCLEOTIDE SEQUENCE [LARGE SCALE GENOMIC DNA]</scope>
    <source>
        <strain evidence="3">ATCC 35705 / DSM 5219 / SLP</strain>
    </source>
</reference>
<dbReference type="GO" id="GO:0003677">
    <property type="term" value="F:DNA binding"/>
    <property type="evidence" value="ECO:0007669"/>
    <property type="project" value="InterPro"/>
</dbReference>
<dbReference type="Pfam" id="PF01609">
    <property type="entry name" value="DDE_Tnp_1"/>
    <property type="match status" value="1"/>
</dbReference>
<evidence type="ECO:0000313" key="3">
    <source>
        <dbReference type="Proteomes" id="UP000001059"/>
    </source>
</evidence>
<proteinExistence type="predicted"/>
<dbReference type="HOGENOM" id="CLU_055261_9_2_2"/>
<evidence type="ECO:0000259" key="1">
    <source>
        <dbReference type="Pfam" id="PF01609"/>
    </source>
</evidence>
<evidence type="ECO:0000313" key="2">
    <source>
        <dbReference type="EMBL" id="ADE35628.1"/>
    </source>
</evidence>
<sequence length="144" mass="17196">MQGCFSSCNLHGNWIHVCVSCEGFPLTIQIALGKEHDRNHFVEVMENIKIKTDRRPRTRPSEILADSAYDEITIRKYLRRRAIKSNIPINIRNRKYPKRGRPTRLGYELYRKIASRYERLNVVFKGLIEMACFLMCWKRFQEKF</sequence>